<evidence type="ECO:0000256" key="3">
    <source>
        <dbReference type="ARBA" id="ARBA00022475"/>
    </source>
</evidence>
<dbReference type="Gene3D" id="3.40.50.300">
    <property type="entry name" value="P-loop containing nucleotide triphosphate hydrolases"/>
    <property type="match status" value="1"/>
</dbReference>
<dbReference type="PROSITE" id="PS51419">
    <property type="entry name" value="RAB"/>
    <property type="match status" value="1"/>
</dbReference>
<dbReference type="OrthoDB" id="8830751at2759"/>
<evidence type="ECO:0000256" key="1">
    <source>
        <dbReference type="ARBA" id="ARBA00004342"/>
    </source>
</evidence>
<comment type="similarity">
    <text evidence="2">Belongs to the small GTPase superfamily. Rho family.</text>
</comment>
<evidence type="ECO:0000256" key="6">
    <source>
        <dbReference type="ARBA" id="ARBA00023134"/>
    </source>
</evidence>
<keyword evidence="5" id="KW-0547">Nucleotide-binding</keyword>
<keyword evidence="11" id="KW-1185">Reference proteome</keyword>
<dbReference type="SMART" id="SM00174">
    <property type="entry name" value="RHO"/>
    <property type="match status" value="1"/>
</dbReference>
<dbReference type="SMART" id="SM00175">
    <property type="entry name" value="RAB"/>
    <property type="match status" value="1"/>
</dbReference>
<evidence type="ECO:0008006" key="12">
    <source>
        <dbReference type="Google" id="ProtNLM"/>
    </source>
</evidence>
<comment type="subcellular location">
    <subcellularLocation>
        <location evidence="1">Cell membrane</location>
        <topology evidence="1">Lipid-anchor</topology>
        <orientation evidence="1">Cytoplasmic side</orientation>
    </subcellularLocation>
</comment>
<dbReference type="GO" id="GO:0003924">
    <property type="term" value="F:GTPase activity"/>
    <property type="evidence" value="ECO:0007669"/>
    <property type="project" value="InterPro"/>
</dbReference>
<name>A0A507FRF2_9FUNG</name>
<evidence type="ECO:0000313" key="11">
    <source>
        <dbReference type="Proteomes" id="UP000320333"/>
    </source>
</evidence>
<sequence>MDPNYAPLIPAQKVVVVGDGACGKTSLLNVLIRGVFPEMYEPTIVEVEDTSLYVDGHSVTLNLWDTTGQEEYDRLRSLAYGGNTSAVLIAFAVDSPTSLENVETLWFPEVAQYCPNVPIFLVALKKDLRNDAAAIAELARTNMTTVSESEGRRMAERIGAKGYFECCAKVNEGVHETFQGIARVTIKKFLPAPQSSADTKEEDPLCPCCVIL</sequence>
<dbReference type="NCBIfam" id="TIGR00231">
    <property type="entry name" value="small_GTP"/>
    <property type="match status" value="1"/>
</dbReference>
<keyword evidence="6" id="KW-0342">GTP-binding</keyword>
<dbReference type="SUPFAM" id="SSF52540">
    <property type="entry name" value="P-loop containing nucleoside triphosphate hydrolases"/>
    <property type="match status" value="1"/>
</dbReference>
<dbReference type="Pfam" id="PF00071">
    <property type="entry name" value="Ras"/>
    <property type="match status" value="1"/>
</dbReference>
<dbReference type="Proteomes" id="UP000320333">
    <property type="component" value="Unassembled WGS sequence"/>
</dbReference>
<accession>A0A507FRF2</accession>
<dbReference type="PRINTS" id="PR00449">
    <property type="entry name" value="RASTRNSFRMNG"/>
</dbReference>
<evidence type="ECO:0000256" key="7">
    <source>
        <dbReference type="ARBA" id="ARBA00023136"/>
    </source>
</evidence>
<dbReference type="SMART" id="SM00176">
    <property type="entry name" value="RAN"/>
    <property type="match status" value="1"/>
</dbReference>
<dbReference type="PANTHER" id="PTHR24072">
    <property type="entry name" value="RHO FAMILY GTPASE"/>
    <property type="match status" value="1"/>
</dbReference>
<dbReference type="SMART" id="SM00173">
    <property type="entry name" value="RAS"/>
    <property type="match status" value="1"/>
</dbReference>
<protein>
    <recommendedName>
        <fullName evidence="12">Small monomeric GTPase</fullName>
    </recommendedName>
</protein>
<dbReference type="InterPro" id="IPR001806">
    <property type="entry name" value="Small_GTPase"/>
</dbReference>
<dbReference type="PROSITE" id="PS51420">
    <property type="entry name" value="RHO"/>
    <property type="match status" value="1"/>
</dbReference>
<evidence type="ECO:0000256" key="9">
    <source>
        <dbReference type="ARBA" id="ARBA00023289"/>
    </source>
</evidence>
<dbReference type="GO" id="GO:0005886">
    <property type="term" value="C:plasma membrane"/>
    <property type="evidence" value="ECO:0007669"/>
    <property type="project" value="UniProtKB-SubCell"/>
</dbReference>
<dbReference type="PROSITE" id="PS51421">
    <property type="entry name" value="RAS"/>
    <property type="match status" value="1"/>
</dbReference>
<keyword evidence="8" id="KW-0449">Lipoprotein</keyword>
<dbReference type="EMBL" id="QEAP01000018">
    <property type="protein sequence ID" value="TPX77547.1"/>
    <property type="molecule type" value="Genomic_DNA"/>
</dbReference>
<dbReference type="FunFam" id="3.40.50.300:FF:000983">
    <property type="entry name" value="Rho family GTPase"/>
    <property type="match status" value="1"/>
</dbReference>
<dbReference type="GO" id="GO:0007264">
    <property type="term" value="P:small GTPase-mediated signal transduction"/>
    <property type="evidence" value="ECO:0007669"/>
    <property type="project" value="InterPro"/>
</dbReference>
<keyword evidence="7" id="KW-0472">Membrane</keyword>
<keyword evidence="9" id="KW-0636">Prenylation</keyword>
<evidence type="ECO:0000256" key="4">
    <source>
        <dbReference type="ARBA" id="ARBA00022481"/>
    </source>
</evidence>
<gene>
    <name evidence="10" type="ORF">CcCBS67573_g01189</name>
</gene>
<dbReference type="InterPro" id="IPR003578">
    <property type="entry name" value="Small_GTPase_Rho"/>
</dbReference>
<dbReference type="InterPro" id="IPR005225">
    <property type="entry name" value="Small_GTP-bd"/>
</dbReference>
<evidence type="ECO:0000313" key="10">
    <source>
        <dbReference type="EMBL" id="TPX77547.1"/>
    </source>
</evidence>
<dbReference type="AlphaFoldDB" id="A0A507FRF2"/>
<keyword evidence="4" id="KW-0488">Methylation</keyword>
<dbReference type="GO" id="GO:0005525">
    <property type="term" value="F:GTP binding"/>
    <property type="evidence" value="ECO:0007669"/>
    <property type="project" value="UniProtKB-KW"/>
</dbReference>
<evidence type="ECO:0000256" key="2">
    <source>
        <dbReference type="ARBA" id="ARBA00010142"/>
    </source>
</evidence>
<comment type="caution">
    <text evidence="10">The sequence shown here is derived from an EMBL/GenBank/DDBJ whole genome shotgun (WGS) entry which is preliminary data.</text>
</comment>
<dbReference type="InterPro" id="IPR027417">
    <property type="entry name" value="P-loop_NTPase"/>
</dbReference>
<proteinExistence type="inferred from homology"/>
<evidence type="ECO:0000256" key="5">
    <source>
        <dbReference type="ARBA" id="ARBA00022741"/>
    </source>
</evidence>
<organism evidence="10 11">
    <name type="scientific">Chytriomyces confervae</name>
    <dbReference type="NCBI Taxonomy" id="246404"/>
    <lineage>
        <taxon>Eukaryota</taxon>
        <taxon>Fungi</taxon>
        <taxon>Fungi incertae sedis</taxon>
        <taxon>Chytridiomycota</taxon>
        <taxon>Chytridiomycota incertae sedis</taxon>
        <taxon>Chytridiomycetes</taxon>
        <taxon>Chytridiales</taxon>
        <taxon>Chytriomycetaceae</taxon>
        <taxon>Chytriomyces</taxon>
    </lineage>
</organism>
<evidence type="ECO:0000256" key="8">
    <source>
        <dbReference type="ARBA" id="ARBA00023288"/>
    </source>
</evidence>
<keyword evidence="3" id="KW-1003">Cell membrane</keyword>
<dbReference type="STRING" id="246404.A0A507FRF2"/>
<reference evidence="10 11" key="1">
    <citation type="journal article" date="2019" name="Sci. Rep.">
        <title>Comparative genomics of chytrid fungi reveal insights into the obligate biotrophic and pathogenic lifestyle of Synchytrium endobioticum.</title>
        <authorList>
            <person name="van de Vossenberg B.T.L.H."/>
            <person name="Warris S."/>
            <person name="Nguyen H.D.T."/>
            <person name="van Gent-Pelzer M.P.E."/>
            <person name="Joly D.L."/>
            <person name="van de Geest H.C."/>
            <person name="Bonants P.J.M."/>
            <person name="Smith D.S."/>
            <person name="Levesque C.A."/>
            <person name="van der Lee T.A.J."/>
        </authorList>
    </citation>
    <scope>NUCLEOTIDE SEQUENCE [LARGE SCALE GENOMIC DNA]</scope>
    <source>
        <strain evidence="10 11">CBS 675.73</strain>
    </source>
</reference>